<sequence length="1118" mass="123039">MPPVAVGVALGLGAAAVGASVTVLGVGLSAALSAVAIGVGGAAVTHFLGDALTPDMGDYASDPATDQSLNTNANDVRKIVYGEALVGGKIVGYAKPTIGGDDYHIMVLHLVGHPCESVDIYEIEGKTKRELSGLVSSRIYLGDQTTVCPLANQYISGWTSEHIGVNQTYVTLKIKVDDEAFPSGLNEIKFVVRGHKVYDPRKDTTQGGDGEHRFDDESTWEWSSNPSLCSYDCLRRYGAKPVPRRRLPMDFIAVTANYCDEQAIYRDAEGNEQTGTRFEVNGVLNNGMRQQDMLNQIMACMGGKPYRVGGVVYFKPAMYAGPATIVIDVDNDSMTFPEYRPHRPYKEKINTVKTEFVSPNHKWQMTNAPVVKSAEYRENDGAYLESNLRFTLITRDHQAQRIGKLAMERSRAGFMATHIVPGVRLDIIPGTCIKFVDVETGVSKEFTVEDRDFDTEKHQTKLQLIEDAPQIYPDSFEAAEGDLTPNTSLPDATVVQAPENLLWTTTPNDSWRQGVLTWDHPSPANVISYVVSVSNKDSQTPETQLTFTPANRAQSLAHLPVGVYTVAVSARNRFRTSPGIGRDITIGVPSTPTQGVVVNVLPGRIVINGPTLPHNNATYEWKYSYDGDEQEHFDSAIYMGKGDTVTITNTPHDGIIYVWYRLIDGDQVDPNWLSFSVADLIGTTFDRVDPEIISRIQWPGLPAALGDHIEAITNDVSHWSTQTSEQGNQYQQLIYNLTEAVSANQINRTEIIGLKEKVGTKTVAAQFTEFKQVNIGYEDENGDWIVGAPLVRAFDEVKVVNKDGDELSVINFMQALETQLGELGGTYYLGVVDENENFTGLSIQGGNGDSDILLYMDNLRFASTAGEVFFWLNTISGRLEIGANTEFKGTMRAARKLVVLPNVMEVEDPSGFGPDNLWIWKGSPILDQNGEPDYGALTKQNASLGWRDLNGNEYFGGSVTTGQLINGGDTTLLTENPSVIVGPFTTNGNPKQVSYGISWRGFSQEDGYCPTGETFVPSCTIILERALGNGGWAQVQSHEVTGELQYREIHEPEISNDPSGRLCNRNEVTNSSFTYTDTNTSQDTFSYRVRVVNQQRYHVIQFILTQNLNLISVEERPS</sequence>
<name>A0AB32ZY76_ALTME</name>
<dbReference type="AlphaFoldDB" id="A0AB32ZY76"/>
<dbReference type="InterPro" id="IPR036116">
    <property type="entry name" value="FN3_sf"/>
</dbReference>
<dbReference type="InterPro" id="IPR032876">
    <property type="entry name" value="J_dom"/>
</dbReference>
<dbReference type="PROSITE" id="PS50853">
    <property type="entry name" value="FN3"/>
    <property type="match status" value="1"/>
</dbReference>
<dbReference type="InterPro" id="IPR003961">
    <property type="entry name" value="FN3_dom"/>
</dbReference>
<evidence type="ECO:0000313" key="3">
    <source>
        <dbReference type="Proteomes" id="UP000006296"/>
    </source>
</evidence>
<gene>
    <name evidence="2" type="ordered locus">AMEC673_08800</name>
</gene>
<protein>
    <submittedName>
        <fullName evidence="2">Membrane protein</fullName>
    </submittedName>
</protein>
<dbReference type="Pfam" id="PF13550">
    <property type="entry name" value="Phage-tail_3"/>
    <property type="match status" value="1"/>
</dbReference>
<dbReference type="KEGG" id="amg:AMEC673_08800"/>
<dbReference type="SUPFAM" id="SSF49265">
    <property type="entry name" value="Fibronectin type III"/>
    <property type="match status" value="1"/>
</dbReference>
<dbReference type="EMBL" id="CP003844">
    <property type="protein sequence ID" value="AFT74454.1"/>
    <property type="molecule type" value="Genomic_DNA"/>
</dbReference>
<dbReference type="Proteomes" id="UP000006296">
    <property type="component" value="Chromosome"/>
</dbReference>
<evidence type="ECO:0000313" key="2">
    <source>
        <dbReference type="EMBL" id="AFT74454.1"/>
    </source>
</evidence>
<accession>A0AB32ZY76</accession>
<dbReference type="RefSeq" id="WP_014976429.1">
    <property type="nucleotide sequence ID" value="NC_018678.1"/>
</dbReference>
<proteinExistence type="predicted"/>
<organism evidence="2 3">
    <name type="scientific">Alteromonas macleodii (strain English Channel 673)</name>
    <dbReference type="NCBI Taxonomy" id="1004788"/>
    <lineage>
        <taxon>Bacteria</taxon>
        <taxon>Pseudomonadati</taxon>
        <taxon>Pseudomonadota</taxon>
        <taxon>Gammaproteobacteria</taxon>
        <taxon>Alteromonadales</taxon>
        <taxon>Alteromonadaceae</taxon>
        <taxon>Alteromonas/Salinimonas group</taxon>
        <taxon>Alteromonas</taxon>
    </lineage>
</organism>
<feature type="domain" description="Fibronectin type-III" evidence="1">
    <location>
        <begin position="497"/>
        <end position="603"/>
    </location>
</feature>
<dbReference type="CDD" id="cd00063">
    <property type="entry name" value="FN3"/>
    <property type="match status" value="1"/>
</dbReference>
<reference evidence="3" key="1">
    <citation type="journal article" date="2012" name="Sci. Rep.">
        <title>Genomes of surface isolates of Alteromonas macleodii: the life of a widespread marine opportunistic copiotroph.</title>
        <authorList>
            <person name="Lopez-Perez M."/>
            <person name="Gonzaga A."/>
            <person name="Martin-Cuadrado A.B."/>
            <person name="Onyshchenko O."/>
            <person name="Ghavidel A."/>
            <person name="Ghai R."/>
            <person name="Rodriguez-Valera F."/>
        </authorList>
    </citation>
    <scope>NUCLEOTIDE SEQUENCE [LARGE SCALE GENOMIC DNA]</scope>
    <source>
        <strain evidence="3">English Channel 673</strain>
    </source>
</reference>
<evidence type="ECO:0000259" key="1">
    <source>
        <dbReference type="PROSITE" id="PS50853"/>
    </source>
</evidence>